<evidence type="ECO:0000256" key="1">
    <source>
        <dbReference type="ARBA" id="ARBA00006443"/>
    </source>
</evidence>
<dbReference type="InterPro" id="IPR019354">
    <property type="entry name" value="SMG8-like"/>
</dbReference>
<name>A0A1D1YKM6_9ARAE</name>
<dbReference type="EMBL" id="GDJX01012754">
    <property type="protein sequence ID" value="JAT55182.1"/>
    <property type="molecule type" value="Transcribed_RNA"/>
</dbReference>
<evidence type="ECO:0000313" key="4">
    <source>
        <dbReference type="EMBL" id="JAT55182.1"/>
    </source>
</evidence>
<evidence type="ECO:0000256" key="2">
    <source>
        <dbReference type="ARBA" id="ARBA00023161"/>
    </source>
</evidence>
<comment type="similarity">
    <text evidence="1">Belongs to the SMG8 family.</text>
</comment>
<sequence length="746" mass="82475">MVAAAAAAAAASAAAGKPLSAPELPSLENWLASCNLILEALISVKQKSPDENDTMKNLTLTKTAVVAQDEGISGITNNAQEAAVSWLESSKGLNMKFSMSRCQRALPAAKEFYLKELPPCYPTALHREQLEKALNAFHRMVKGPAVQVFAKRLEEECISIWESGRQLCDAISLTGKPCMHQRHHVKAGGSQTETNSEKHSSGFVFLHACACGRSRRLRDDPFDFDSANVKFSCFPNCEGLLPSLVLPGESKMGPLHASSWNLIRVGRAGYYDPSKGLLQSGFFSNENLLLKWAISLGQHKGIGIDTMHNIPITSSSQDSKLVSIAAEEVHEAGTQHGTSENYQRKAPQNIPSESTISFGKGLPSFVMKKAFSEVVAGTSVLDSKFSLLQQKKQPKVPPEKDVRHTTTKDITNDQGHLANGCQEIRKTGQFSVRQGAQTSFQTNGDPFLQIGSNVVPVNVDYDKKTKPKGSLKKVNIYVGFEHECPHGHRFLLSTEHLKELGSSYSLFESSHCLHAEDSNGKLAEKSTELNIMKEGLRKKAHIHSGGKITAVGNTRKKNKLTEVMSTSNQHYLEKENNQPGCMENLEENYFPVRLDDGSSAFSLLNRNLPVYMNCPYCMRSMEKDQKKFKFASTISQLQRIFLVTPPFPFVLTTCPVIQFEDLCLPPSVLDREQQSQFSPGCPIILPPESFITFRLPFIYGVQLNDGSLEPLHHLEHQPELTAWLAKGTSLQIMSNEFNSIDDFSME</sequence>
<dbReference type="GO" id="GO:0000184">
    <property type="term" value="P:nuclear-transcribed mRNA catabolic process, nonsense-mediated decay"/>
    <property type="evidence" value="ECO:0007669"/>
    <property type="project" value="UniProtKB-KW"/>
</dbReference>
<dbReference type="PANTHER" id="PTHR13091">
    <property type="entry name" value="AMPLIFIED IN BREAST CANCER 2-RELATED"/>
    <property type="match status" value="1"/>
</dbReference>
<gene>
    <name evidence="4" type="primary">SMG8_4</name>
    <name evidence="4" type="ORF">g.125057</name>
</gene>
<proteinExistence type="inferred from homology"/>
<organism evidence="4">
    <name type="scientific">Anthurium amnicola</name>
    <dbReference type="NCBI Taxonomy" id="1678845"/>
    <lineage>
        <taxon>Eukaryota</taxon>
        <taxon>Viridiplantae</taxon>
        <taxon>Streptophyta</taxon>
        <taxon>Embryophyta</taxon>
        <taxon>Tracheophyta</taxon>
        <taxon>Spermatophyta</taxon>
        <taxon>Magnoliopsida</taxon>
        <taxon>Liliopsida</taxon>
        <taxon>Araceae</taxon>
        <taxon>Pothoideae</taxon>
        <taxon>Potheae</taxon>
        <taxon>Anthurium</taxon>
    </lineage>
</organism>
<evidence type="ECO:0000256" key="3">
    <source>
        <dbReference type="ARBA" id="ARBA00029509"/>
    </source>
</evidence>
<dbReference type="AlphaFoldDB" id="A0A1D1YKM6"/>
<accession>A0A1D1YKM6</accession>
<reference evidence="4" key="1">
    <citation type="submission" date="2015-07" db="EMBL/GenBank/DDBJ databases">
        <title>Transcriptome Assembly of Anthurium amnicola.</title>
        <authorList>
            <person name="Suzuki J."/>
        </authorList>
    </citation>
    <scope>NUCLEOTIDE SEQUENCE</scope>
</reference>
<protein>
    <recommendedName>
        <fullName evidence="3">Nonsense-mediated mRNA decay factor SMG8</fullName>
    </recommendedName>
</protein>
<keyword evidence="2" id="KW-0866">Nonsense-mediated mRNA decay</keyword>
<dbReference type="Pfam" id="PF10220">
    <property type="entry name" value="Smg8_Smg9"/>
    <property type="match status" value="2"/>
</dbReference>
<dbReference type="PANTHER" id="PTHR13091:SF0">
    <property type="entry name" value="NONSENSE-MEDIATED MRNA DECAY FACTOR SMG8"/>
    <property type="match status" value="1"/>
</dbReference>